<dbReference type="InterPro" id="IPR009078">
    <property type="entry name" value="Ferritin-like_SF"/>
</dbReference>
<sequence length="258" mass="30119">MMKFLIHPKVQHQYSSSLKPASSWLLQNKKPETKNQKHLTPNPKPQTFYLRSMENGTELSSDTKAILGLQLPTDPRWVNLASISLEDILTDHAYCEQKAATTCISLIQRYSRKVKLVEALAPIVTEEWGHFRLVLAELKKRGLQLGQQRKDAYVNKLMAFQTQGGAEEGRLLDQLLIMALIEARSCERFKRLSEGLEDEYLRKFYRRFMESEAGHYTLFIELAETYIDKEKVRSRWKEWLAYEGQVMQDLELRGDRIH</sequence>
<dbReference type="PANTHER" id="PTHR42637:SF1">
    <property type="entry name" value="TRNA 2-(METHYLSULFANYL)-N(6)-ISOPENTENYLADENOSINE(37) HYDROXYLASE"/>
    <property type="match status" value="1"/>
</dbReference>
<dbReference type="EMBL" id="FQUO01000002">
    <property type="protein sequence ID" value="SHE70572.1"/>
    <property type="molecule type" value="Genomic_DNA"/>
</dbReference>
<dbReference type="SUPFAM" id="SSF47240">
    <property type="entry name" value="Ferritin-like"/>
    <property type="match status" value="1"/>
</dbReference>
<dbReference type="InterPro" id="IPR010386">
    <property type="entry name" value="tRNA-Hydrxlase_MiaE"/>
</dbReference>
<name>A0A1M4VP59_9BACT</name>
<dbReference type="AlphaFoldDB" id="A0A1M4VP59"/>
<evidence type="ECO:0000313" key="1">
    <source>
        <dbReference type="EMBL" id="SHE70572.1"/>
    </source>
</evidence>
<dbReference type="GO" id="GO:0045301">
    <property type="term" value="F:tRNA 2-(methylsulfanyl)-N(6)-isopentenyladenosine(37) hydroxylase activity"/>
    <property type="evidence" value="ECO:0007669"/>
    <property type="project" value="InterPro"/>
</dbReference>
<dbReference type="GO" id="GO:0006400">
    <property type="term" value="P:tRNA modification"/>
    <property type="evidence" value="ECO:0007669"/>
    <property type="project" value="InterPro"/>
</dbReference>
<dbReference type="InterPro" id="IPR012347">
    <property type="entry name" value="Ferritin-like"/>
</dbReference>
<dbReference type="Pfam" id="PF06175">
    <property type="entry name" value="MiaE"/>
    <property type="match status" value="1"/>
</dbReference>
<proteinExistence type="predicted"/>
<organism evidence="1 2">
    <name type="scientific">Cnuella takakiae</name>
    <dbReference type="NCBI Taxonomy" id="1302690"/>
    <lineage>
        <taxon>Bacteria</taxon>
        <taxon>Pseudomonadati</taxon>
        <taxon>Bacteroidota</taxon>
        <taxon>Chitinophagia</taxon>
        <taxon>Chitinophagales</taxon>
        <taxon>Chitinophagaceae</taxon>
        <taxon>Cnuella</taxon>
    </lineage>
</organism>
<reference evidence="1 2" key="1">
    <citation type="submission" date="2016-11" db="EMBL/GenBank/DDBJ databases">
        <authorList>
            <person name="Jaros S."/>
            <person name="Januszkiewicz K."/>
            <person name="Wedrychowicz H."/>
        </authorList>
    </citation>
    <scope>NUCLEOTIDE SEQUENCE [LARGE SCALE GENOMIC DNA]</scope>
    <source>
        <strain evidence="1 2">DSM 26897</strain>
    </source>
</reference>
<gene>
    <name evidence="1" type="ORF">SAMN05444008_102329</name>
</gene>
<dbReference type="Proteomes" id="UP000184368">
    <property type="component" value="Unassembled WGS sequence"/>
</dbReference>
<accession>A0A1M4VP59</accession>
<dbReference type="Gene3D" id="1.20.1260.10">
    <property type="match status" value="1"/>
</dbReference>
<dbReference type="CDD" id="cd07910">
    <property type="entry name" value="MiaE"/>
    <property type="match status" value="1"/>
</dbReference>
<keyword evidence="2" id="KW-1185">Reference proteome</keyword>
<evidence type="ECO:0000313" key="2">
    <source>
        <dbReference type="Proteomes" id="UP000184368"/>
    </source>
</evidence>
<dbReference type="PANTHER" id="PTHR42637">
    <property type="entry name" value="TRNA-(MS[2]IO[6]A)-HYDROXYLASE"/>
    <property type="match status" value="1"/>
</dbReference>
<protein>
    <submittedName>
        <fullName evidence="1">tRNA-(Ms[2]io[6]A)-hydroxylase</fullName>
    </submittedName>
</protein>